<evidence type="ECO:0000313" key="4">
    <source>
        <dbReference type="Proteomes" id="UP001430306"/>
    </source>
</evidence>
<comment type="caution">
    <text evidence="3">The sequence shown here is derived from an EMBL/GenBank/DDBJ whole genome shotgun (WGS) entry which is preliminary data.</text>
</comment>
<dbReference type="InterPro" id="IPR011990">
    <property type="entry name" value="TPR-like_helical_dom_sf"/>
</dbReference>
<dbReference type="SMART" id="SM00900">
    <property type="entry name" value="FMN_bind"/>
    <property type="match status" value="1"/>
</dbReference>
<gene>
    <name evidence="3" type="ORF">LOC71_13100</name>
</gene>
<sequence length="442" mass="49254">MNQSIDNRSTVRILRSQGFRIAMLGWLLLGGLVVSAEDSVEFLNGTTLSGKVLEIRKPQKEFDFESSIAGQTVSRTYSYSAIHAVTFGGKRFVINPMKSASSDTSDVSNGESVQRSRNEVKQLIAELGASDPEWLDSTSLNHPKSLDLSWPIKAEGPWNESKNVGQYMWGRVNPNPSRWRSGVKLIYECMDLHQGNRELLKRDASALASKYFELFQDYPRAAYWYEKADAKVNQPTGVHLAECYYRLGNKAMAMAMLRGQSLHVDAIKLLGEMGELDQALKVADRFAKTRAFNEAFLNAGDALRSAGKHEEAIRYYQQILDRNDARNAEYLQRFRGRASDSIEAIRLFEQADVSKVADGDYRDHARGYNGDLHVQVAVANGRIESVEVTQHKEKQFYAALTDTPKQIIDTQGVREIDGTSGATITSQAIVNATARALAQGAK</sequence>
<dbReference type="Gene3D" id="1.25.40.10">
    <property type="entry name" value="Tetratricopeptide repeat domain"/>
    <property type="match status" value="1"/>
</dbReference>
<dbReference type="InterPro" id="IPR019734">
    <property type="entry name" value="TPR_rpt"/>
</dbReference>
<protein>
    <submittedName>
        <fullName evidence="3">FMN-binding protein</fullName>
    </submittedName>
</protein>
<keyword evidence="4" id="KW-1185">Reference proteome</keyword>
<dbReference type="RefSeq" id="WP_230274155.1">
    <property type="nucleotide sequence ID" value="NZ_JAJKFW010000023.1"/>
</dbReference>
<dbReference type="Gene3D" id="3.90.1010.20">
    <property type="match status" value="1"/>
</dbReference>
<dbReference type="InterPro" id="IPR007329">
    <property type="entry name" value="FMN-bd"/>
</dbReference>
<organism evidence="3 4">
    <name type="scientific">Rhodopirellula halodulae</name>
    <dbReference type="NCBI Taxonomy" id="2894198"/>
    <lineage>
        <taxon>Bacteria</taxon>
        <taxon>Pseudomonadati</taxon>
        <taxon>Planctomycetota</taxon>
        <taxon>Planctomycetia</taxon>
        <taxon>Pirellulales</taxon>
        <taxon>Pirellulaceae</taxon>
        <taxon>Rhodopirellula</taxon>
    </lineage>
</organism>
<evidence type="ECO:0000256" key="1">
    <source>
        <dbReference type="PROSITE-ProRule" id="PRU00339"/>
    </source>
</evidence>
<feature type="domain" description="FMN-binding" evidence="2">
    <location>
        <begin position="367"/>
        <end position="440"/>
    </location>
</feature>
<reference evidence="3" key="1">
    <citation type="submission" date="2021-11" db="EMBL/GenBank/DDBJ databases">
        <title>Genome sequence.</title>
        <authorList>
            <person name="Sun Q."/>
        </authorList>
    </citation>
    <scope>NUCLEOTIDE SEQUENCE</scope>
    <source>
        <strain evidence="3">JC740</strain>
    </source>
</reference>
<accession>A0ABS8NI47</accession>
<name>A0ABS8NI47_9BACT</name>
<dbReference type="EMBL" id="JAJKFW010000023">
    <property type="protein sequence ID" value="MCC9643215.1"/>
    <property type="molecule type" value="Genomic_DNA"/>
</dbReference>
<evidence type="ECO:0000313" key="3">
    <source>
        <dbReference type="EMBL" id="MCC9643215.1"/>
    </source>
</evidence>
<feature type="repeat" description="TPR" evidence="1">
    <location>
        <begin position="293"/>
        <end position="326"/>
    </location>
</feature>
<evidence type="ECO:0000259" key="2">
    <source>
        <dbReference type="SMART" id="SM00900"/>
    </source>
</evidence>
<dbReference type="SUPFAM" id="SSF81901">
    <property type="entry name" value="HCP-like"/>
    <property type="match status" value="1"/>
</dbReference>
<dbReference type="Proteomes" id="UP001430306">
    <property type="component" value="Unassembled WGS sequence"/>
</dbReference>
<dbReference type="PROSITE" id="PS50005">
    <property type="entry name" value="TPR"/>
    <property type="match status" value="1"/>
</dbReference>
<keyword evidence="1" id="KW-0802">TPR repeat</keyword>
<proteinExistence type="predicted"/>
<dbReference type="Pfam" id="PF04205">
    <property type="entry name" value="FMN_bind"/>
    <property type="match status" value="1"/>
</dbReference>
<dbReference type="Pfam" id="PF13174">
    <property type="entry name" value="TPR_6"/>
    <property type="match status" value="1"/>
</dbReference>